<keyword evidence="1" id="KW-0472">Membrane</keyword>
<dbReference type="AlphaFoldDB" id="E6X8N0"/>
<dbReference type="Proteomes" id="UP000008634">
    <property type="component" value="Chromosome"/>
</dbReference>
<protein>
    <submittedName>
        <fullName evidence="2">Membrane protein</fullName>
    </submittedName>
</protein>
<organism evidence="2 3">
    <name type="scientific">Cellulophaga algicola (strain DSM 14237 / IC166 / ACAM 630)</name>
    <dbReference type="NCBI Taxonomy" id="688270"/>
    <lineage>
        <taxon>Bacteria</taxon>
        <taxon>Pseudomonadati</taxon>
        <taxon>Bacteroidota</taxon>
        <taxon>Flavobacteriia</taxon>
        <taxon>Flavobacteriales</taxon>
        <taxon>Flavobacteriaceae</taxon>
        <taxon>Cellulophaga</taxon>
    </lineage>
</organism>
<dbReference type="RefSeq" id="WP_013549112.1">
    <property type="nucleotide sequence ID" value="NC_014934.1"/>
</dbReference>
<proteinExistence type="predicted"/>
<feature type="transmembrane region" description="Helical" evidence="1">
    <location>
        <begin position="139"/>
        <end position="155"/>
    </location>
</feature>
<keyword evidence="3" id="KW-1185">Reference proteome</keyword>
<dbReference type="EMBL" id="CP002453">
    <property type="protein sequence ID" value="ADV47617.1"/>
    <property type="molecule type" value="Genomic_DNA"/>
</dbReference>
<dbReference type="eggNOG" id="ENOG5032U9N">
    <property type="taxonomic scope" value="Bacteria"/>
</dbReference>
<feature type="transmembrane region" description="Helical" evidence="1">
    <location>
        <begin position="33"/>
        <end position="55"/>
    </location>
</feature>
<gene>
    <name evidence="2" type="ordered locus">Celal_0271</name>
</gene>
<keyword evidence="1" id="KW-1133">Transmembrane helix</keyword>
<feature type="transmembrane region" description="Helical" evidence="1">
    <location>
        <begin position="7"/>
        <end position="27"/>
    </location>
</feature>
<dbReference type="STRING" id="688270.Celal_0271"/>
<reference evidence="2 3" key="1">
    <citation type="journal article" date="2010" name="Stand. Genomic Sci.">
        <title>Complete genome sequence of Cellulophaga algicola type strain (IC166).</title>
        <authorList>
            <person name="Abt B."/>
            <person name="Lu M."/>
            <person name="Misra M."/>
            <person name="Han C."/>
            <person name="Nolan M."/>
            <person name="Lucas S."/>
            <person name="Hammon N."/>
            <person name="Deshpande S."/>
            <person name="Cheng J.F."/>
            <person name="Tapia R."/>
            <person name="Goodwin L."/>
            <person name="Pitluck S."/>
            <person name="Liolios K."/>
            <person name="Pagani I."/>
            <person name="Ivanova N."/>
            <person name="Mavromatis K."/>
            <person name="Ovchinikova G."/>
            <person name="Pati A."/>
            <person name="Chen A."/>
            <person name="Palaniappan K."/>
            <person name="Land M."/>
            <person name="Hauser L."/>
            <person name="Chang Y.J."/>
            <person name="Jeffries C.D."/>
            <person name="Detter J.C."/>
            <person name="Brambilla E."/>
            <person name="Rohde M."/>
            <person name="Tindall B.J."/>
            <person name="Goker M."/>
            <person name="Woyke T."/>
            <person name="Bristow J."/>
            <person name="Eisen J.A."/>
            <person name="Markowitz V."/>
            <person name="Hugenholtz P."/>
            <person name="Kyrpides N.C."/>
            <person name="Klenk H.P."/>
            <person name="Lapidus A."/>
        </authorList>
    </citation>
    <scope>NUCLEOTIDE SEQUENCE [LARGE SCALE GENOMIC DNA]</scope>
    <source>
        <strain evidence="3">DSM 14237 / IC166 / ACAM 630</strain>
    </source>
</reference>
<sequence>MKKHKAIRFFMILNVLCIQITFLTMIIKEKYDSNIYVALLSLLLITLTMFGNKYLDLHHDEYSYEKIAVVIWVPIGAIVCYILNINLGLGSVLSASIVGTLASFIPKLKKQSIYLKNLPPAIYCGAFVGMSSVQITPSIYFVIAAGIIAGLFFMISKSLFLGVGGKLGTIAFTGVIMVSLMYWLSL</sequence>
<keyword evidence="1" id="KW-0812">Transmembrane</keyword>
<evidence type="ECO:0000256" key="1">
    <source>
        <dbReference type="SAM" id="Phobius"/>
    </source>
</evidence>
<dbReference type="KEGG" id="cao:Celal_0271"/>
<accession>E6X8N0</accession>
<feature type="transmembrane region" description="Helical" evidence="1">
    <location>
        <begin position="167"/>
        <end position="185"/>
    </location>
</feature>
<evidence type="ECO:0000313" key="2">
    <source>
        <dbReference type="EMBL" id="ADV47617.1"/>
    </source>
</evidence>
<dbReference type="HOGENOM" id="CLU_122870_0_0_10"/>
<name>E6X8N0_CELAD</name>
<feature type="transmembrane region" description="Helical" evidence="1">
    <location>
        <begin position="67"/>
        <end position="84"/>
    </location>
</feature>
<evidence type="ECO:0000313" key="3">
    <source>
        <dbReference type="Proteomes" id="UP000008634"/>
    </source>
</evidence>